<dbReference type="InterPro" id="IPR052169">
    <property type="entry name" value="CW_Biosynth-Accessory"/>
</dbReference>
<sequence>MNKKQFILGCALSILIIVAVISGTVKLLEPKHTEPAYSTDVSNEPSNNLAESTTEEPTTTNTFTIDLSFIGDCLCATDENTYYANCFNDVADEKKPKYFLSKVSNIFLNDDFTMADCENVYSDSKNLKVRDKGQYADPGMRAFWFKSAAKNAAILSAGGIDGVSISNNHINDYGEQGHSDTKAALYAANVKWGEEGSNIYFSKNGFNIAILCVSMYNSYAVDSIKELLTEASENSDYQIIYFHGGEEAIHVPESWKKQACHDLINAGADLIMGDHPHVLQPMEKYKGVTIIYSLGNFIFGGNRHPENRTIIYTHKLTITDGVLSNQSGKIIPCYVYTGDTNNWQPDIITNKAQKKKVIKFMKGKADLPY</sequence>
<evidence type="ECO:0000313" key="4">
    <source>
        <dbReference type="EMBL" id="MCT7398682.1"/>
    </source>
</evidence>
<dbReference type="Pfam" id="PF09587">
    <property type="entry name" value="PGA_cap"/>
    <property type="match status" value="1"/>
</dbReference>
<dbReference type="EMBL" id="JAODBU010000006">
    <property type="protein sequence ID" value="MCT7398682.1"/>
    <property type="molecule type" value="Genomic_DNA"/>
</dbReference>
<dbReference type="PANTHER" id="PTHR33393">
    <property type="entry name" value="POLYGLUTAMINE SYNTHESIS ACCESSORY PROTEIN RV0574C-RELATED"/>
    <property type="match status" value="1"/>
</dbReference>
<evidence type="ECO:0000259" key="3">
    <source>
        <dbReference type="SMART" id="SM00854"/>
    </source>
</evidence>
<dbReference type="PANTHER" id="PTHR33393:SF13">
    <property type="entry name" value="PGA BIOSYNTHESIS PROTEIN CAPA"/>
    <property type="match status" value="1"/>
</dbReference>
<evidence type="ECO:0000313" key="5">
    <source>
        <dbReference type="Proteomes" id="UP001431199"/>
    </source>
</evidence>
<organism evidence="4 5">
    <name type="scientific">Eubacterium album</name>
    <dbReference type="NCBI Taxonomy" id="2978477"/>
    <lineage>
        <taxon>Bacteria</taxon>
        <taxon>Bacillati</taxon>
        <taxon>Bacillota</taxon>
        <taxon>Clostridia</taxon>
        <taxon>Eubacteriales</taxon>
        <taxon>Eubacteriaceae</taxon>
        <taxon>Eubacterium</taxon>
    </lineage>
</organism>
<dbReference type="Gene3D" id="3.60.21.10">
    <property type="match status" value="1"/>
</dbReference>
<dbReference type="InterPro" id="IPR019079">
    <property type="entry name" value="Capsule_synth_CapA"/>
</dbReference>
<dbReference type="RefSeq" id="WP_260978589.1">
    <property type="nucleotide sequence ID" value="NZ_JAODBU010000006.1"/>
</dbReference>
<comment type="similarity">
    <text evidence="1">Belongs to the CapA family.</text>
</comment>
<accession>A0ABT2LZG1</accession>
<evidence type="ECO:0000256" key="2">
    <source>
        <dbReference type="SAM" id="MobiDB-lite"/>
    </source>
</evidence>
<dbReference type="InterPro" id="IPR029052">
    <property type="entry name" value="Metallo-depent_PP-like"/>
</dbReference>
<feature type="region of interest" description="Disordered" evidence="2">
    <location>
        <begin position="35"/>
        <end position="58"/>
    </location>
</feature>
<feature type="compositionally biased region" description="Polar residues" evidence="2">
    <location>
        <begin position="39"/>
        <end position="50"/>
    </location>
</feature>
<name>A0ABT2LZG1_9FIRM</name>
<dbReference type="SUPFAM" id="SSF56300">
    <property type="entry name" value="Metallo-dependent phosphatases"/>
    <property type="match status" value="1"/>
</dbReference>
<dbReference type="CDD" id="cd07381">
    <property type="entry name" value="MPP_CapA"/>
    <property type="match status" value="1"/>
</dbReference>
<gene>
    <name evidence="4" type="ORF">N5B56_06225</name>
</gene>
<dbReference type="Proteomes" id="UP001431199">
    <property type="component" value="Unassembled WGS sequence"/>
</dbReference>
<comment type="caution">
    <text evidence="4">The sequence shown here is derived from an EMBL/GenBank/DDBJ whole genome shotgun (WGS) entry which is preliminary data.</text>
</comment>
<proteinExistence type="inferred from homology"/>
<reference evidence="4" key="1">
    <citation type="submission" date="2022-09" db="EMBL/GenBank/DDBJ databases">
        <title>Eubacterium sp. LFL-14 isolated from human feces.</title>
        <authorList>
            <person name="Liu F."/>
        </authorList>
    </citation>
    <scope>NUCLEOTIDE SEQUENCE</scope>
    <source>
        <strain evidence="4">LFL-14</strain>
    </source>
</reference>
<dbReference type="SMART" id="SM00854">
    <property type="entry name" value="PGA_cap"/>
    <property type="match status" value="1"/>
</dbReference>
<feature type="domain" description="Capsule synthesis protein CapA" evidence="3">
    <location>
        <begin position="66"/>
        <end position="301"/>
    </location>
</feature>
<keyword evidence="5" id="KW-1185">Reference proteome</keyword>
<protein>
    <submittedName>
        <fullName evidence="4">CapA family protein</fullName>
    </submittedName>
</protein>
<evidence type="ECO:0000256" key="1">
    <source>
        <dbReference type="ARBA" id="ARBA00005662"/>
    </source>
</evidence>